<feature type="compositionally biased region" description="Low complexity" evidence="3">
    <location>
        <begin position="10"/>
        <end position="21"/>
    </location>
</feature>
<feature type="compositionally biased region" description="Polar residues" evidence="3">
    <location>
        <begin position="809"/>
        <end position="825"/>
    </location>
</feature>
<keyword evidence="2" id="KW-0539">Nucleus</keyword>
<evidence type="ECO:0000259" key="4">
    <source>
        <dbReference type="PROSITE" id="PS50048"/>
    </source>
</evidence>
<name>A0A1Z5TNB6_HORWE</name>
<comment type="caution">
    <text evidence="5">The sequence shown here is derived from an EMBL/GenBank/DDBJ whole genome shotgun (WGS) entry which is preliminary data.</text>
</comment>
<dbReference type="PANTHER" id="PTHR46910">
    <property type="entry name" value="TRANSCRIPTION FACTOR PDR1"/>
    <property type="match status" value="1"/>
</dbReference>
<feature type="region of interest" description="Disordered" evidence="3">
    <location>
        <begin position="723"/>
        <end position="747"/>
    </location>
</feature>
<dbReference type="EMBL" id="MUNK01000019">
    <property type="protein sequence ID" value="OTA37506.1"/>
    <property type="molecule type" value="Genomic_DNA"/>
</dbReference>
<evidence type="ECO:0000256" key="1">
    <source>
        <dbReference type="ARBA" id="ARBA00022723"/>
    </source>
</evidence>
<sequence>MNSAPPSVHPSQSPAPSMAAPYEAQTSSQASPTNVMPPTSGPYATPGPHLHGEKMPSPGHLGHLPPHTNGMTQPYAYAAMPGPAPPPPGMMPDPYLTTDAVMSTPGISPTHASAAALNAQKRAYRQRRKDPSCDACRERKVKCDATDTSSCSECSSRGVKCQFTKETNRRMSSIKQVQDLEKQLHQARSTIDQMRNMVQDGVHSEGEGGTASLPALHMPEPATRVHQPAPPTMEGFEHVRRNLRDISRGVYKPPPPYRISPEQPLYGHSNTPLPPKQTADRLLSHYKGSVHVYAPMLHWPTFIQDYENVYRAGTFQHIRRIWVCLFFAVLGCGTLMDPQPNGPAQEDEGDGYMEMSLRALDMWSDDLTLEHACSSLLTSIYYLESNKRSPGWLFIGAAVRIAQDIGLQNDRGPYPPFEAEMRRRVWWSIYNWDRIVSLEIGRPLQIDDDDCDVREPMPVDDEYIRPNGVSLPPPGQMAPNGLVAVIPVVRVGAQMKKTMLKTRTIAAATLNTYDEHFRTILASYPEPFPINSQAFLDPRLLTAACSLQTNRLLLYRHNLSPACRRADRIDALDRCVDAAQVTAHYVQRSMQGGSSSTAPGYYSPTHMANWAARIRTMAPAFFCAHLWRCTLVLCMRMEFASALTIVQACAAVGDLRKNNIGNGRYLSFFLEKLVGRLRAGATRQSLETDEEMLVYASGDMQGIADEAWVWTGGQTAASMQEQAMNGHTTEGVPTTQIDPAMSGPLNEREMHEWGGWEHVNRTLEQLLQTQTGPPPAPSAHMSPYPQQAPSPYPPPPSQPTPQPQPSQQNLAPQSNSSHHSVSPAPSNGGGSSRISIRDIM</sequence>
<dbReference type="InterPro" id="IPR001138">
    <property type="entry name" value="Zn2Cys6_DnaBD"/>
</dbReference>
<evidence type="ECO:0000256" key="3">
    <source>
        <dbReference type="SAM" id="MobiDB-lite"/>
    </source>
</evidence>
<dbReference type="Pfam" id="PF00172">
    <property type="entry name" value="Zn_clus"/>
    <property type="match status" value="1"/>
</dbReference>
<dbReference type="PROSITE" id="PS00463">
    <property type="entry name" value="ZN2_CY6_FUNGAL_1"/>
    <property type="match status" value="1"/>
</dbReference>
<reference evidence="5 6" key="1">
    <citation type="submission" date="2017-01" db="EMBL/GenBank/DDBJ databases">
        <title>The recent genome duplication of the halophilic yeast Hortaea werneckii: insights from long-read sequencing.</title>
        <authorList>
            <person name="Sinha S."/>
            <person name="Flibotte S."/>
            <person name="Neira M."/>
            <person name="Lenassi M."/>
            <person name="Gostincar C."/>
            <person name="Stajich J.E."/>
            <person name="Nislow C.E."/>
        </authorList>
    </citation>
    <scope>NUCLEOTIDE SEQUENCE [LARGE SCALE GENOMIC DNA]</scope>
    <source>
        <strain evidence="5 6">EXF-2000</strain>
    </source>
</reference>
<dbReference type="SMART" id="SM00066">
    <property type="entry name" value="GAL4"/>
    <property type="match status" value="1"/>
</dbReference>
<feature type="compositionally biased region" description="Polar residues" evidence="3">
    <location>
        <begin position="723"/>
        <end position="737"/>
    </location>
</feature>
<feature type="compositionally biased region" description="Polar residues" evidence="3">
    <location>
        <begin position="24"/>
        <end position="37"/>
    </location>
</feature>
<dbReference type="Pfam" id="PF04082">
    <property type="entry name" value="Fungal_trans"/>
    <property type="match status" value="1"/>
</dbReference>
<keyword evidence="1" id="KW-0479">Metal-binding</keyword>
<feature type="compositionally biased region" description="Low complexity" evidence="3">
    <location>
        <begin position="58"/>
        <end position="67"/>
    </location>
</feature>
<dbReference type="SMART" id="SM00906">
    <property type="entry name" value="Fungal_trans"/>
    <property type="match status" value="1"/>
</dbReference>
<evidence type="ECO:0000313" key="5">
    <source>
        <dbReference type="EMBL" id="OTA37506.1"/>
    </source>
</evidence>
<protein>
    <recommendedName>
        <fullName evidence="4">Zn(2)-C6 fungal-type domain-containing protein</fullName>
    </recommendedName>
</protein>
<dbReference type="GO" id="GO:0008270">
    <property type="term" value="F:zinc ion binding"/>
    <property type="evidence" value="ECO:0007669"/>
    <property type="project" value="InterPro"/>
</dbReference>
<feature type="region of interest" description="Disordered" evidence="3">
    <location>
        <begin position="250"/>
        <end position="270"/>
    </location>
</feature>
<dbReference type="InParanoid" id="A0A1Z5TNB6"/>
<feature type="domain" description="Zn(2)-C6 fungal-type" evidence="4">
    <location>
        <begin position="132"/>
        <end position="163"/>
    </location>
</feature>
<gene>
    <name evidence="5" type="ORF">BTJ68_02837</name>
</gene>
<evidence type="ECO:0000256" key="2">
    <source>
        <dbReference type="ARBA" id="ARBA00023242"/>
    </source>
</evidence>
<dbReference type="GO" id="GO:0003677">
    <property type="term" value="F:DNA binding"/>
    <property type="evidence" value="ECO:0007669"/>
    <property type="project" value="InterPro"/>
</dbReference>
<keyword evidence="6" id="KW-1185">Reference proteome</keyword>
<dbReference type="InterPro" id="IPR050987">
    <property type="entry name" value="AtrR-like"/>
</dbReference>
<feature type="compositionally biased region" description="Pro residues" evidence="3">
    <location>
        <begin position="786"/>
        <end position="804"/>
    </location>
</feature>
<proteinExistence type="predicted"/>
<dbReference type="VEuPathDB" id="FungiDB:BTJ68_02837"/>
<dbReference type="SUPFAM" id="SSF57701">
    <property type="entry name" value="Zn2/Cys6 DNA-binding domain"/>
    <property type="match status" value="1"/>
</dbReference>
<dbReference type="PROSITE" id="PS50048">
    <property type="entry name" value="ZN2_CY6_FUNGAL_2"/>
    <property type="match status" value="1"/>
</dbReference>
<dbReference type="InterPro" id="IPR036864">
    <property type="entry name" value="Zn2-C6_fun-type_DNA-bd_sf"/>
</dbReference>
<accession>A0A1Z5TNB6</accession>
<dbReference type="CDD" id="cd00067">
    <property type="entry name" value="GAL4"/>
    <property type="match status" value="1"/>
</dbReference>
<organism evidence="5 6">
    <name type="scientific">Hortaea werneckii EXF-2000</name>
    <dbReference type="NCBI Taxonomy" id="1157616"/>
    <lineage>
        <taxon>Eukaryota</taxon>
        <taxon>Fungi</taxon>
        <taxon>Dikarya</taxon>
        <taxon>Ascomycota</taxon>
        <taxon>Pezizomycotina</taxon>
        <taxon>Dothideomycetes</taxon>
        <taxon>Dothideomycetidae</taxon>
        <taxon>Mycosphaerellales</taxon>
        <taxon>Teratosphaeriaceae</taxon>
        <taxon>Hortaea</taxon>
    </lineage>
</organism>
<dbReference type="GO" id="GO:0000981">
    <property type="term" value="F:DNA-binding transcription factor activity, RNA polymerase II-specific"/>
    <property type="evidence" value="ECO:0007669"/>
    <property type="project" value="InterPro"/>
</dbReference>
<dbReference type="Proteomes" id="UP000194280">
    <property type="component" value="Unassembled WGS sequence"/>
</dbReference>
<feature type="region of interest" description="Disordered" evidence="3">
    <location>
        <begin position="768"/>
        <end position="840"/>
    </location>
</feature>
<dbReference type="OrthoDB" id="2110361at2759"/>
<dbReference type="CDD" id="cd12148">
    <property type="entry name" value="fungal_TF_MHR"/>
    <property type="match status" value="1"/>
</dbReference>
<dbReference type="InterPro" id="IPR007219">
    <property type="entry name" value="XnlR_reg_dom"/>
</dbReference>
<dbReference type="Gene3D" id="4.10.240.10">
    <property type="entry name" value="Zn(2)-C6 fungal-type DNA-binding domain"/>
    <property type="match status" value="1"/>
</dbReference>
<dbReference type="STRING" id="1157616.A0A1Z5TNB6"/>
<dbReference type="PANTHER" id="PTHR46910:SF1">
    <property type="entry name" value="MISCELLANEOUS ZN(II)2CYS6 TRANSCRIPTION FACTOR (EUROFUNG)-RELATED"/>
    <property type="match status" value="1"/>
</dbReference>
<dbReference type="AlphaFoldDB" id="A0A1Z5TNB6"/>
<evidence type="ECO:0000313" key="6">
    <source>
        <dbReference type="Proteomes" id="UP000194280"/>
    </source>
</evidence>
<feature type="region of interest" description="Disordered" evidence="3">
    <location>
        <begin position="1"/>
        <end position="83"/>
    </location>
</feature>
<dbReference type="GO" id="GO:0006351">
    <property type="term" value="P:DNA-templated transcription"/>
    <property type="evidence" value="ECO:0007669"/>
    <property type="project" value="InterPro"/>
</dbReference>